<organism evidence="1 2">
    <name type="scientific">Latimeria chalumnae</name>
    <name type="common">Coelacanth</name>
    <dbReference type="NCBI Taxonomy" id="7897"/>
    <lineage>
        <taxon>Eukaryota</taxon>
        <taxon>Metazoa</taxon>
        <taxon>Chordata</taxon>
        <taxon>Craniata</taxon>
        <taxon>Vertebrata</taxon>
        <taxon>Euteleostomi</taxon>
        <taxon>Coelacanthiformes</taxon>
        <taxon>Coelacanthidae</taxon>
        <taxon>Latimeria</taxon>
    </lineage>
</organism>
<accession>H3AE74</accession>
<proteinExistence type="predicted"/>
<reference evidence="1" key="3">
    <citation type="submission" date="2025-09" db="UniProtKB">
        <authorList>
            <consortium name="Ensembl"/>
        </authorList>
    </citation>
    <scope>IDENTIFICATION</scope>
</reference>
<reference evidence="2" key="1">
    <citation type="submission" date="2011-08" db="EMBL/GenBank/DDBJ databases">
        <title>The draft genome of Latimeria chalumnae.</title>
        <authorList>
            <person name="Di Palma F."/>
            <person name="Alfoldi J."/>
            <person name="Johnson J."/>
            <person name="Berlin A."/>
            <person name="Gnerre S."/>
            <person name="Jaffe D."/>
            <person name="MacCallum I."/>
            <person name="Young S."/>
            <person name="Walker B.J."/>
            <person name="Lander E."/>
            <person name="Lindblad-Toh K."/>
        </authorList>
    </citation>
    <scope>NUCLEOTIDE SEQUENCE [LARGE SCALE GENOMIC DNA]</scope>
    <source>
        <strain evidence="2">Wild caught</strain>
    </source>
</reference>
<dbReference type="PANTHER" id="PTHR37984">
    <property type="entry name" value="PROTEIN CBG26694"/>
    <property type="match status" value="1"/>
</dbReference>
<dbReference type="InParanoid" id="H3AE74"/>
<dbReference type="Ensembl" id="ENSLACT00000008011.1">
    <property type="protein sequence ID" value="ENSLACP00000007945.1"/>
    <property type="gene ID" value="ENSLACG00000007032.1"/>
</dbReference>
<dbReference type="SUPFAM" id="SSF56672">
    <property type="entry name" value="DNA/RNA polymerases"/>
    <property type="match status" value="1"/>
</dbReference>
<name>H3AE74_LATCH</name>
<dbReference type="GeneTree" id="ENSGT01140000282569"/>
<dbReference type="EMBL" id="AFYH01213253">
    <property type="status" value="NOT_ANNOTATED_CDS"/>
    <property type="molecule type" value="Genomic_DNA"/>
</dbReference>
<dbReference type="InterPro" id="IPR043502">
    <property type="entry name" value="DNA/RNA_pol_sf"/>
</dbReference>
<dbReference type="AlphaFoldDB" id="H3AE74"/>
<dbReference type="STRING" id="7897.ENSLACP00000007945"/>
<sequence>MGIRLGQQGFQKKNQEEFGDIFGVHIIAADMIVAASTLEEQDEILQRVLECAGRENVRFNPEKLQFKVSSVQYMGHILSADGMKPDPTKLETISKFPTLQGKGDIHFLGMMWYLAQYVPKESKITAPLRKLLRKDVGWHWDNAISKLGELLSQAPVIRFFDQQLPVTLQADVSK</sequence>
<evidence type="ECO:0000313" key="1">
    <source>
        <dbReference type="Ensembl" id="ENSLACP00000007945.1"/>
    </source>
</evidence>
<dbReference type="PANTHER" id="PTHR37984:SF7">
    <property type="entry name" value="INTEGRASE CATALYTIC DOMAIN-CONTAINING PROTEIN"/>
    <property type="match status" value="1"/>
</dbReference>
<keyword evidence="2" id="KW-1185">Reference proteome</keyword>
<dbReference type="eggNOG" id="KOG0017">
    <property type="taxonomic scope" value="Eukaryota"/>
</dbReference>
<dbReference type="InterPro" id="IPR050951">
    <property type="entry name" value="Retrovirus_Pol_polyprotein"/>
</dbReference>
<evidence type="ECO:0008006" key="3">
    <source>
        <dbReference type="Google" id="ProtNLM"/>
    </source>
</evidence>
<protein>
    <recommendedName>
        <fullName evidence="3">Reverse transcriptase domain-containing protein</fullName>
    </recommendedName>
</protein>
<dbReference type="HOGENOM" id="CLU_000384_33_7_1"/>
<reference evidence="1" key="2">
    <citation type="submission" date="2025-08" db="UniProtKB">
        <authorList>
            <consortium name="Ensembl"/>
        </authorList>
    </citation>
    <scope>IDENTIFICATION</scope>
</reference>
<dbReference type="Gene3D" id="3.30.70.270">
    <property type="match status" value="2"/>
</dbReference>
<dbReference type="Proteomes" id="UP000008672">
    <property type="component" value="Unassembled WGS sequence"/>
</dbReference>
<dbReference type="OMA" id="WHWDNAI"/>
<evidence type="ECO:0000313" key="2">
    <source>
        <dbReference type="Proteomes" id="UP000008672"/>
    </source>
</evidence>
<dbReference type="InterPro" id="IPR043128">
    <property type="entry name" value="Rev_trsase/Diguanyl_cyclase"/>
</dbReference>